<feature type="domain" description="DUF5667" evidence="6">
    <location>
        <begin position="49"/>
        <end position="160"/>
    </location>
</feature>
<keyword evidence="4" id="KW-0732">Signal</keyword>
<feature type="domain" description="Blue (type 1) copper" evidence="5">
    <location>
        <begin position="437"/>
        <end position="504"/>
    </location>
</feature>
<dbReference type="Proteomes" id="UP000178517">
    <property type="component" value="Unassembled WGS sequence"/>
</dbReference>
<evidence type="ECO:0000256" key="4">
    <source>
        <dbReference type="SAM" id="SignalP"/>
    </source>
</evidence>
<protein>
    <recommendedName>
        <fullName evidence="9">DUF5667 domain-containing protein</fullName>
    </recommendedName>
</protein>
<name>A0A1G1ZKB1_9BACT</name>
<evidence type="ECO:0000256" key="2">
    <source>
        <dbReference type="ARBA" id="ARBA00023008"/>
    </source>
</evidence>
<organism evidence="7 8">
    <name type="scientific">Candidatus Harrisonbacteria bacterium RIFCSPLOWO2_01_FULL_40_28</name>
    <dbReference type="NCBI Taxonomy" id="1798406"/>
    <lineage>
        <taxon>Bacteria</taxon>
        <taxon>Candidatus Harrisoniibacteriota</taxon>
    </lineage>
</organism>
<sequence>MKTFFRILVLLIVISLSFFSNSYVSAHDGVDHEKEVAYEQINLGIDDPGVLPTGRLYFAKEWSRGFRQFFTFNPFKKAELDLSILNEKAAELQKIAEDDKNSFDTVLYAVDQYEISLNTLEDRILGLKVQDGQANLDRFLVSLTNRLAKHNDFLAILKVRFETSNDSIQEKIGNIQNKLTQVFFSIPLRLKNNEGFFNELRALQARRVTDDRVYAALHDIRLAAFLDRAYEVISRDNKTKHSELKLRIVELEDIIFTQFNERIYGLRENNAREFLSQVIEYLDYETQLYVFEKFTVGTDKNRELFQQLSTDIIKNPGHVEELDRNRSLELVEKAELMFGELVSKIMGLEDLSTKQSLEGRLALAASHINDTKNALKDKESNYGEVVGRITASLAIMKKVEQDISEITESSALTTKTIMAPQRTLTRVWKVGILSGGEFRPEELKIKKGDTVVWINLDSMGHWISERGGFREKGVCDEDVFDSCKVIGPNEKFEFIFNYEGTWHYRDYVNPNKEGVIVVEE</sequence>
<evidence type="ECO:0000313" key="7">
    <source>
        <dbReference type="EMBL" id="OGY64984.1"/>
    </source>
</evidence>
<evidence type="ECO:0000256" key="1">
    <source>
        <dbReference type="ARBA" id="ARBA00022723"/>
    </source>
</evidence>
<dbReference type="Pfam" id="PF18915">
    <property type="entry name" value="DUF5667"/>
    <property type="match status" value="1"/>
</dbReference>
<evidence type="ECO:0000259" key="6">
    <source>
        <dbReference type="Pfam" id="PF18915"/>
    </source>
</evidence>
<dbReference type="InterPro" id="IPR043725">
    <property type="entry name" value="DUF5667"/>
</dbReference>
<keyword evidence="1" id="KW-0479">Metal-binding</keyword>
<evidence type="ECO:0000256" key="3">
    <source>
        <dbReference type="SAM" id="Coils"/>
    </source>
</evidence>
<keyword evidence="3" id="KW-0175">Coiled coil</keyword>
<evidence type="ECO:0000313" key="8">
    <source>
        <dbReference type="Proteomes" id="UP000178517"/>
    </source>
</evidence>
<keyword evidence="2" id="KW-0186">Copper</keyword>
<accession>A0A1G1ZKB1</accession>
<proteinExistence type="predicted"/>
<dbReference type="GO" id="GO:0005507">
    <property type="term" value="F:copper ion binding"/>
    <property type="evidence" value="ECO:0007669"/>
    <property type="project" value="InterPro"/>
</dbReference>
<dbReference type="PANTHER" id="PTHR36507:SF1">
    <property type="entry name" value="BLL1555 PROTEIN"/>
    <property type="match status" value="1"/>
</dbReference>
<dbReference type="SUPFAM" id="SSF49503">
    <property type="entry name" value="Cupredoxins"/>
    <property type="match status" value="1"/>
</dbReference>
<dbReference type="InterPro" id="IPR052721">
    <property type="entry name" value="ET_Amicyanin"/>
</dbReference>
<feature type="signal peptide" evidence="4">
    <location>
        <begin position="1"/>
        <end position="26"/>
    </location>
</feature>
<dbReference type="InterPro" id="IPR008972">
    <property type="entry name" value="Cupredoxin"/>
</dbReference>
<comment type="caution">
    <text evidence="7">The sequence shown here is derived from an EMBL/GenBank/DDBJ whole genome shotgun (WGS) entry which is preliminary data.</text>
</comment>
<dbReference type="GO" id="GO:0009055">
    <property type="term" value="F:electron transfer activity"/>
    <property type="evidence" value="ECO:0007669"/>
    <property type="project" value="InterPro"/>
</dbReference>
<dbReference type="Pfam" id="PF00127">
    <property type="entry name" value="Copper-bind"/>
    <property type="match status" value="1"/>
</dbReference>
<dbReference type="PANTHER" id="PTHR36507">
    <property type="entry name" value="BLL1555 PROTEIN"/>
    <property type="match status" value="1"/>
</dbReference>
<evidence type="ECO:0000259" key="5">
    <source>
        <dbReference type="Pfam" id="PF00127"/>
    </source>
</evidence>
<gene>
    <name evidence="7" type="ORF">A3A04_01295</name>
</gene>
<dbReference type="InterPro" id="IPR000923">
    <property type="entry name" value="BlueCu_1"/>
</dbReference>
<dbReference type="EMBL" id="MHJI01000027">
    <property type="protein sequence ID" value="OGY64984.1"/>
    <property type="molecule type" value="Genomic_DNA"/>
</dbReference>
<feature type="chain" id="PRO_5009581840" description="DUF5667 domain-containing protein" evidence="4">
    <location>
        <begin position="27"/>
        <end position="520"/>
    </location>
</feature>
<dbReference type="AlphaFoldDB" id="A0A1G1ZKB1"/>
<evidence type="ECO:0008006" key="9">
    <source>
        <dbReference type="Google" id="ProtNLM"/>
    </source>
</evidence>
<feature type="coiled-coil region" evidence="3">
    <location>
        <begin position="75"/>
        <end position="130"/>
    </location>
</feature>
<dbReference type="Gene3D" id="2.60.40.420">
    <property type="entry name" value="Cupredoxins - blue copper proteins"/>
    <property type="match status" value="1"/>
</dbReference>
<reference evidence="7 8" key="1">
    <citation type="journal article" date="2016" name="Nat. Commun.">
        <title>Thousands of microbial genomes shed light on interconnected biogeochemical processes in an aquifer system.</title>
        <authorList>
            <person name="Anantharaman K."/>
            <person name="Brown C.T."/>
            <person name="Hug L.A."/>
            <person name="Sharon I."/>
            <person name="Castelle C.J."/>
            <person name="Probst A.J."/>
            <person name="Thomas B.C."/>
            <person name="Singh A."/>
            <person name="Wilkins M.J."/>
            <person name="Karaoz U."/>
            <person name="Brodie E.L."/>
            <person name="Williams K.H."/>
            <person name="Hubbard S.S."/>
            <person name="Banfield J.F."/>
        </authorList>
    </citation>
    <scope>NUCLEOTIDE SEQUENCE [LARGE SCALE GENOMIC DNA]</scope>
</reference>
<dbReference type="STRING" id="1798406.A3A04_01295"/>